<organism evidence="4 5">
    <name type="scientific">Desulfolutivibrio sulfodismutans</name>
    <dbReference type="NCBI Taxonomy" id="63561"/>
    <lineage>
        <taxon>Bacteria</taxon>
        <taxon>Pseudomonadati</taxon>
        <taxon>Thermodesulfobacteriota</taxon>
        <taxon>Desulfovibrionia</taxon>
        <taxon>Desulfovibrionales</taxon>
        <taxon>Desulfovibrionaceae</taxon>
        <taxon>Desulfolutivibrio</taxon>
    </lineage>
</organism>
<evidence type="ECO:0000256" key="1">
    <source>
        <dbReference type="ARBA" id="ARBA00001966"/>
    </source>
</evidence>
<dbReference type="PANTHER" id="PTHR30454:SF0">
    <property type="entry name" value="4-HYDROXY-3-METHYLBUT-2-EN-1-YL DIPHOSPHATE SYNTHASE (FERREDOXIN), CHLOROPLASTIC"/>
    <property type="match status" value="1"/>
</dbReference>
<comment type="caution">
    <text evidence="4">The sequence shown here is derived from an EMBL/GenBank/DDBJ whole genome shotgun (WGS) entry which is preliminary data.</text>
</comment>
<dbReference type="AlphaFoldDB" id="A0A7K3NS70"/>
<evidence type="ECO:0000313" key="4">
    <source>
        <dbReference type="EMBL" id="NDY59038.1"/>
    </source>
</evidence>
<accession>A0A7K3NS70</accession>
<keyword evidence="2" id="KW-0411">Iron-sulfur</keyword>
<dbReference type="SUPFAM" id="SSF51395">
    <property type="entry name" value="FMN-linked oxidoreductases"/>
    <property type="match status" value="1"/>
</dbReference>
<dbReference type="PANTHER" id="PTHR30454">
    <property type="entry name" value="4-HYDROXY-3-METHYLBUT-2-EN-1-YL DIPHOSPHATE SYNTHASE"/>
    <property type="match status" value="1"/>
</dbReference>
<dbReference type="Proteomes" id="UP000469724">
    <property type="component" value="Unassembled WGS sequence"/>
</dbReference>
<keyword evidence="2" id="KW-0004">4Fe-4S</keyword>
<name>A0A7K3NS70_9BACT</name>
<dbReference type="InterPro" id="IPR004588">
    <property type="entry name" value="IspG_bac-typ"/>
</dbReference>
<feature type="non-terminal residue" evidence="4">
    <location>
        <position position="108"/>
    </location>
</feature>
<dbReference type="InterPro" id="IPR011005">
    <property type="entry name" value="Dihydropteroate_synth-like_sf"/>
</dbReference>
<keyword evidence="2" id="KW-0479">Metal-binding</keyword>
<proteinExistence type="predicted"/>
<feature type="domain" description="IspG TIM-barrel" evidence="3">
    <location>
        <begin position="12"/>
        <end position="108"/>
    </location>
</feature>
<dbReference type="EMBL" id="JAAGRQ010000223">
    <property type="protein sequence ID" value="NDY59038.1"/>
    <property type="molecule type" value="Genomic_DNA"/>
</dbReference>
<gene>
    <name evidence="4" type="ORF">G3N56_20060</name>
</gene>
<dbReference type="InterPro" id="IPR058578">
    <property type="entry name" value="IspG_TIM"/>
</dbReference>
<dbReference type="Gene3D" id="3.20.20.20">
    <property type="entry name" value="Dihydropteroate synthase-like"/>
    <property type="match status" value="1"/>
</dbReference>
<dbReference type="GO" id="GO:0046429">
    <property type="term" value="F:4-hydroxy-3-methylbut-2-en-1-yl diphosphate synthase activity (ferredoxin)"/>
    <property type="evidence" value="ECO:0007669"/>
    <property type="project" value="InterPro"/>
</dbReference>
<keyword evidence="5" id="KW-1185">Reference proteome</keyword>
<reference evidence="4 5" key="1">
    <citation type="submission" date="2020-02" db="EMBL/GenBank/DDBJ databases">
        <title>Comparative genomics of sulfur disproportionating microorganisms.</title>
        <authorList>
            <person name="Ward L.M."/>
            <person name="Bertran E."/>
            <person name="Johnston D.T."/>
        </authorList>
    </citation>
    <scope>NUCLEOTIDE SEQUENCE [LARGE SCALE GENOMIC DNA]</scope>
    <source>
        <strain evidence="4 5">DSM 3696</strain>
    </source>
</reference>
<dbReference type="Pfam" id="PF04551">
    <property type="entry name" value="GcpE"/>
    <property type="match status" value="1"/>
</dbReference>
<evidence type="ECO:0000313" key="5">
    <source>
        <dbReference type="Proteomes" id="UP000469724"/>
    </source>
</evidence>
<dbReference type="GO" id="GO:0051539">
    <property type="term" value="F:4 iron, 4 sulfur cluster binding"/>
    <property type="evidence" value="ECO:0007669"/>
    <property type="project" value="UniProtKB-KW"/>
</dbReference>
<comment type="cofactor">
    <cofactor evidence="1">
        <name>[4Fe-4S] cluster</name>
        <dbReference type="ChEBI" id="CHEBI:49883"/>
    </cofactor>
</comment>
<evidence type="ECO:0000259" key="3">
    <source>
        <dbReference type="Pfam" id="PF04551"/>
    </source>
</evidence>
<dbReference type="GO" id="GO:0016114">
    <property type="term" value="P:terpenoid biosynthetic process"/>
    <property type="evidence" value="ECO:0007669"/>
    <property type="project" value="InterPro"/>
</dbReference>
<sequence>MSAHNPIKRKLTKKIYVGNVAVGGDAPISVQSMTNTDTCDVDATVAQIQRCVDAGADLMRVSTPTMQSVKAFAAIKKQVSVPLVADVHFDYKIALAVADAGADCLRIN</sequence>
<protein>
    <submittedName>
        <fullName evidence="4">Flavodoxin-dependent (E)-4-hydroxy-3-methylbut-2-enyl-diphosphate synthase</fullName>
    </submittedName>
</protein>
<dbReference type="GO" id="GO:0019288">
    <property type="term" value="P:isopentenyl diphosphate biosynthetic process, methylerythritol 4-phosphate pathway"/>
    <property type="evidence" value="ECO:0007669"/>
    <property type="project" value="TreeGrafter"/>
</dbReference>
<evidence type="ECO:0000256" key="2">
    <source>
        <dbReference type="ARBA" id="ARBA00022485"/>
    </source>
</evidence>
<keyword evidence="2" id="KW-0408">Iron</keyword>